<evidence type="ECO:0000256" key="3">
    <source>
        <dbReference type="ARBA" id="ARBA00047591"/>
    </source>
</evidence>
<comment type="similarity">
    <text evidence="2">Belongs to the AB hydrolase superfamily. Lipase family. Class 3 subfamily.</text>
</comment>
<dbReference type="EMBL" id="JAPEVG010000090">
    <property type="protein sequence ID" value="KAJ8486848.1"/>
    <property type="molecule type" value="Genomic_DNA"/>
</dbReference>
<dbReference type="Gene3D" id="3.40.50.1820">
    <property type="entry name" value="alpha/beta hydrolase"/>
    <property type="match status" value="1"/>
</dbReference>
<dbReference type="SUPFAM" id="SSF53474">
    <property type="entry name" value="alpha/beta-Hydrolases"/>
    <property type="match status" value="1"/>
</dbReference>
<evidence type="ECO:0000259" key="6">
    <source>
        <dbReference type="Pfam" id="PF01764"/>
    </source>
</evidence>
<proteinExistence type="inferred from homology"/>
<dbReference type="CDD" id="cd00519">
    <property type="entry name" value="Lipase_3"/>
    <property type="match status" value="1"/>
</dbReference>
<evidence type="ECO:0000313" key="7">
    <source>
        <dbReference type="EMBL" id="KAJ8486848.1"/>
    </source>
</evidence>
<feature type="region of interest" description="Disordered" evidence="5">
    <location>
        <begin position="1"/>
        <end position="24"/>
    </location>
</feature>
<sequence length="338" mass="35255">MISTVARGRPPAIPARSSSATSGLTTSTRLKTSVLMASSAKVQALVALLVASLAAQAVALPLSSKRQSISALSQSEIATFTPYTHYASAGYCKPATTLAWNCGANCQANPSFVPVASGGDSVVTQFWFVGYDPTLGEVIVSHQGTDPDEILPLLEDADIILEALDPSLFPGVSSSAHVHSGFAGSQSRSASEVLAAVQTALSKFGASKITVTGHSLGAAIGLIDSVFLHLQFPKAAIKFVGYGLPRVGNQEFANYVDSLPISVSHINNKEDLVPILPGRFLGFHHTSGEIHIQDSGAWLSCPGQDNTSDECIVGDVPNIFEGDTSFHDGPYNGVEIGC</sequence>
<dbReference type="InterPro" id="IPR029058">
    <property type="entry name" value="AB_hydrolase_fold"/>
</dbReference>
<dbReference type="PANTHER" id="PTHR45856">
    <property type="entry name" value="ALPHA/BETA-HYDROLASES SUPERFAMILY PROTEIN"/>
    <property type="match status" value="1"/>
</dbReference>
<evidence type="ECO:0000256" key="2">
    <source>
        <dbReference type="ARBA" id="ARBA00043996"/>
    </source>
</evidence>
<keyword evidence="8" id="KW-1185">Reference proteome</keyword>
<organism evidence="7 8">
    <name type="scientific">Trametes cubensis</name>
    <dbReference type="NCBI Taxonomy" id="1111947"/>
    <lineage>
        <taxon>Eukaryota</taxon>
        <taxon>Fungi</taxon>
        <taxon>Dikarya</taxon>
        <taxon>Basidiomycota</taxon>
        <taxon>Agaricomycotina</taxon>
        <taxon>Agaricomycetes</taxon>
        <taxon>Polyporales</taxon>
        <taxon>Polyporaceae</taxon>
        <taxon>Trametes</taxon>
    </lineage>
</organism>
<dbReference type="GO" id="GO:0006629">
    <property type="term" value="P:lipid metabolic process"/>
    <property type="evidence" value="ECO:0007669"/>
    <property type="project" value="InterPro"/>
</dbReference>
<protein>
    <recommendedName>
        <fullName evidence="6">Fungal lipase-type domain-containing protein</fullName>
    </recommendedName>
</protein>
<comment type="catalytic activity">
    <reaction evidence="4">
        <text>a monoacylglycerol + H2O = glycerol + a fatty acid + H(+)</text>
        <dbReference type="Rhea" id="RHEA:15245"/>
        <dbReference type="ChEBI" id="CHEBI:15377"/>
        <dbReference type="ChEBI" id="CHEBI:15378"/>
        <dbReference type="ChEBI" id="CHEBI:17408"/>
        <dbReference type="ChEBI" id="CHEBI:17754"/>
        <dbReference type="ChEBI" id="CHEBI:28868"/>
    </reaction>
</comment>
<dbReference type="PANTHER" id="PTHR45856:SF25">
    <property type="entry name" value="FUNGAL LIPASE-LIKE DOMAIN-CONTAINING PROTEIN"/>
    <property type="match status" value="1"/>
</dbReference>
<name>A0AAD7TWM2_9APHY</name>
<feature type="domain" description="Fungal lipase-type" evidence="6">
    <location>
        <begin position="140"/>
        <end position="279"/>
    </location>
</feature>
<reference evidence="7" key="1">
    <citation type="submission" date="2022-11" db="EMBL/GenBank/DDBJ databases">
        <title>Genome Sequence of Cubamyces cubensis.</title>
        <authorList>
            <person name="Buettner E."/>
        </authorList>
    </citation>
    <scope>NUCLEOTIDE SEQUENCE</scope>
    <source>
        <strain evidence="7">MPL-01</strain>
    </source>
</reference>
<dbReference type="AlphaFoldDB" id="A0AAD7TWM2"/>
<evidence type="ECO:0000313" key="8">
    <source>
        <dbReference type="Proteomes" id="UP001215151"/>
    </source>
</evidence>
<comment type="caution">
    <text evidence="7">The sequence shown here is derived from an EMBL/GenBank/DDBJ whole genome shotgun (WGS) entry which is preliminary data.</text>
</comment>
<dbReference type="InterPro" id="IPR051218">
    <property type="entry name" value="Sec_MonoDiacylglyc_Lipase"/>
</dbReference>
<keyword evidence="1" id="KW-1015">Disulfide bond</keyword>
<feature type="compositionally biased region" description="Low complexity" evidence="5">
    <location>
        <begin position="15"/>
        <end position="24"/>
    </location>
</feature>
<dbReference type="Proteomes" id="UP001215151">
    <property type="component" value="Unassembled WGS sequence"/>
</dbReference>
<evidence type="ECO:0000256" key="4">
    <source>
        <dbReference type="ARBA" id="ARBA00048461"/>
    </source>
</evidence>
<dbReference type="Pfam" id="PF01764">
    <property type="entry name" value="Lipase_3"/>
    <property type="match status" value="1"/>
</dbReference>
<comment type="catalytic activity">
    <reaction evidence="3">
        <text>a diacylglycerol + H2O = a monoacylglycerol + a fatty acid + H(+)</text>
        <dbReference type="Rhea" id="RHEA:32731"/>
        <dbReference type="ChEBI" id="CHEBI:15377"/>
        <dbReference type="ChEBI" id="CHEBI:15378"/>
        <dbReference type="ChEBI" id="CHEBI:17408"/>
        <dbReference type="ChEBI" id="CHEBI:18035"/>
        <dbReference type="ChEBI" id="CHEBI:28868"/>
    </reaction>
</comment>
<evidence type="ECO:0000256" key="5">
    <source>
        <dbReference type="SAM" id="MobiDB-lite"/>
    </source>
</evidence>
<evidence type="ECO:0000256" key="1">
    <source>
        <dbReference type="ARBA" id="ARBA00023157"/>
    </source>
</evidence>
<gene>
    <name evidence="7" type="ORF">ONZ51_g4584</name>
</gene>
<accession>A0AAD7TWM2</accession>
<dbReference type="InterPro" id="IPR002921">
    <property type="entry name" value="Fungal_lipase-type"/>
</dbReference>